<reference evidence="12 15" key="1">
    <citation type="submission" date="2018-05" db="EMBL/GenBank/DDBJ databases">
        <authorList>
            <consortium name="NARMS: The National Antimicrobial Resistance Monitoring System"/>
        </authorList>
    </citation>
    <scope>NUCLEOTIDE SEQUENCE [LARGE SCALE GENOMIC DNA]</scope>
    <source>
        <strain evidence="13 14">CVM N17C548</strain>
        <strain evidence="12 15">FSIS1609200</strain>
    </source>
</reference>
<dbReference type="NCBIfam" id="TIGR00539">
    <property type="entry name" value="hemN_rel"/>
    <property type="match status" value="1"/>
</dbReference>
<keyword evidence="4 10" id="KW-0349">Heme</keyword>
<evidence type="ECO:0000313" key="14">
    <source>
        <dbReference type="Proteomes" id="UP000352088"/>
    </source>
</evidence>
<dbReference type="RefSeq" id="WP_002786109.1">
    <property type="nucleotide sequence ID" value="NZ_AANORL020000011.1"/>
</dbReference>
<dbReference type="Proteomes" id="UP000352088">
    <property type="component" value="Unassembled WGS sequence"/>
</dbReference>
<keyword evidence="8 10" id="KW-0411">Iron-sulfur</keyword>
<dbReference type="EMBL" id="AABUYW010000002">
    <property type="protein sequence ID" value="EAJ1076260.1"/>
    <property type="molecule type" value="Genomic_DNA"/>
</dbReference>
<dbReference type="PANTHER" id="PTHR13932:SF5">
    <property type="entry name" value="RADICAL S-ADENOSYL METHIONINE DOMAIN-CONTAINING PROTEIN 1, MITOCHONDRIAL"/>
    <property type="match status" value="1"/>
</dbReference>
<dbReference type="SMART" id="SM00729">
    <property type="entry name" value="Elp3"/>
    <property type="match status" value="1"/>
</dbReference>
<comment type="function">
    <text evidence="10">Probably acts as a heme chaperone, transferring heme to an unknown acceptor. Binds one molecule of heme per monomer, possibly covalently. Binds 1 [4Fe-4S] cluster. The cluster is coordinated with 3 cysteines and an exchangeable S-adenosyl-L-methionine.</text>
</comment>
<comment type="similarity">
    <text evidence="2">Belongs to the anaerobic coproporphyrinogen-III oxidase family. HemW subfamily.</text>
</comment>
<dbReference type="SFLD" id="SFLDG01065">
    <property type="entry name" value="anaerobic_coproporphyrinogen-I"/>
    <property type="match status" value="1"/>
</dbReference>
<dbReference type="GeneID" id="66543754"/>
<keyword evidence="5 10" id="KW-0949">S-adenosyl-L-methionine</keyword>
<comment type="cofactor">
    <cofactor evidence="1">
        <name>[4Fe-4S] cluster</name>
        <dbReference type="ChEBI" id="CHEBI:49883"/>
    </cofactor>
</comment>
<evidence type="ECO:0000256" key="6">
    <source>
        <dbReference type="ARBA" id="ARBA00022723"/>
    </source>
</evidence>
<evidence type="ECO:0000313" key="13">
    <source>
        <dbReference type="EMBL" id="EAL6851330.1"/>
    </source>
</evidence>
<dbReference type="STRING" id="195.ATE51_01022"/>
<dbReference type="GO" id="GO:0051539">
    <property type="term" value="F:4 iron, 4 sulfur cluster binding"/>
    <property type="evidence" value="ECO:0007669"/>
    <property type="project" value="UniProtKB-UniRule"/>
</dbReference>
<evidence type="ECO:0000259" key="11">
    <source>
        <dbReference type="PROSITE" id="PS51918"/>
    </source>
</evidence>
<keyword evidence="9 10" id="KW-0143">Chaperone</keyword>
<accession>A0A381CFZ5</accession>
<comment type="caution">
    <text evidence="12">The sequence shown here is derived from an EMBL/GenBank/DDBJ whole genome shotgun (WGS) entry which is preliminary data.</text>
</comment>
<evidence type="ECO:0000256" key="7">
    <source>
        <dbReference type="ARBA" id="ARBA00023004"/>
    </source>
</evidence>
<dbReference type="InterPro" id="IPR007197">
    <property type="entry name" value="rSAM"/>
</dbReference>
<dbReference type="SFLD" id="SFLDF00562">
    <property type="entry name" value="HemN-like__clustered_with_heat"/>
    <property type="match status" value="1"/>
</dbReference>
<feature type="domain" description="Radical SAM core" evidence="11">
    <location>
        <begin position="1"/>
        <end position="233"/>
    </location>
</feature>
<keyword evidence="6 10" id="KW-0479">Metal-binding</keyword>
<dbReference type="AlphaFoldDB" id="A0A381CFZ5"/>
<evidence type="ECO:0000256" key="3">
    <source>
        <dbReference type="ARBA" id="ARBA00017228"/>
    </source>
</evidence>
<name>A0A381CFZ5_CAMCO</name>
<evidence type="ECO:0000313" key="15">
    <source>
        <dbReference type="Proteomes" id="UP000557830"/>
    </source>
</evidence>
<gene>
    <name evidence="12" type="ORF">BU953_01270</name>
    <name evidence="13" type="ORF">DSX26_07675</name>
</gene>
<dbReference type="KEGG" id="ccof:VC76_06380"/>
<dbReference type="GO" id="GO:0005737">
    <property type="term" value="C:cytoplasm"/>
    <property type="evidence" value="ECO:0007669"/>
    <property type="project" value="UniProtKB-SubCell"/>
</dbReference>
<dbReference type="Proteomes" id="UP000557830">
    <property type="component" value="Unassembled WGS sequence"/>
</dbReference>
<dbReference type="Pfam" id="PF04055">
    <property type="entry name" value="Radical_SAM"/>
    <property type="match status" value="1"/>
</dbReference>
<dbReference type="GO" id="GO:0006779">
    <property type="term" value="P:porphyrin-containing compound biosynthetic process"/>
    <property type="evidence" value="ECO:0007669"/>
    <property type="project" value="InterPro"/>
</dbReference>
<evidence type="ECO:0000256" key="2">
    <source>
        <dbReference type="ARBA" id="ARBA00006100"/>
    </source>
</evidence>
<keyword evidence="10" id="KW-0963">Cytoplasm</keyword>
<dbReference type="Gene3D" id="3.20.20.70">
    <property type="entry name" value="Aldolase class I"/>
    <property type="match status" value="1"/>
</dbReference>
<evidence type="ECO:0000256" key="9">
    <source>
        <dbReference type="ARBA" id="ARBA00023186"/>
    </source>
</evidence>
<protein>
    <recommendedName>
        <fullName evidence="3 10">Heme chaperone HemW</fullName>
    </recommendedName>
</protein>
<dbReference type="PANTHER" id="PTHR13932">
    <property type="entry name" value="COPROPORPHYRINIGEN III OXIDASE"/>
    <property type="match status" value="1"/>
</dbReference>
<dbReference type="SFLD" id="SFLDS00029">
    <property type="entry name" value="Radical_SAM"/>
    <property type="match status" value="1"/>
</dbReference>
<dbReference type="InterPro" id="IPR004559">
    <property type="entry name" value="HemW-like"/>
</dbReference>
<proteinExistence type="inferred from homology"/>
<sequence length="355" mass="41497">MHLYIHIPFCESKCHYCAFTSLKKHDYENRYFEALYEDISFHLQKLNIKKNSIKTLFIGGGTPSAVSAKNFEMILTLLEPFLSKNIEFSSEANPNSADIEWLKTMKNLGLNRISFGAQSFHPKKLEFLGRIHDQKMIFKALENVNKLGFKKINLDLIYDTKLDDKKMLEFELEQLKQIKNLITHLSAYNLTIEPLSAFAKKEHFKKNAPYLMKFFIQELQNLGFLQYEISNFAKNNAQICKHNLAYWKGLDYLGCGLSAVSCYKNERFYTAKNLKSYLQNPIFRDVEKLNQEDLNLEHLFLGLRSIVGIKECKLSKIQKEKANLLVREKKLKFEKGRYYNLNFLISDELALYLSS</sequence>
<evidence type="ECO:0000256" key="5">
    <source>
        <dbReference type="ARBA" id="ARBA00022691"/>
    </source>
</evidence>
<dbReference type="OrthoDB" id="9808022at2"/>
<evidence type="ECO:0000256" key="8">
    <source>
        <dbReference type="ARBA" id="ARBA00023014"/>
    </source>
</evidence>
<evidence type="ECO:0000256" key="1">
    <source>
        <dbReference type="ARBA" id="ARBA00001966"/>
    </source>
</evidence>
<evidence type="ECO:0000256" key="10">
    <source>
        <dbReference type="RuleBase" id="RU364116"/>
    </source>
</evidence>
<comment type="subcellular location">
    <subcellularLocation>
        <location evidence="10">Cytoplasm</location>
    </subcellularLocation>
</comment>
<organism evidence="12 15">
    <name type="scientific">Campylobacter coli</name>
    <dbReference type="NCBI Taxonomy" id="195"/>
    <lineage>
        <taxon>Bacteria</taxon>
        <taxon>Pseudomonadati</taxon>
        <taxon>Campylobacterota</taxon>
        <taxon>Epsilonproteobacteria</taxon>
        <taxon>Campylobacterales</taxon>
        <taxon>Campylobacteraceae</taxon>
        <taxon>Campylobacter</taxon>
    </lineage>
</organism>
<dbReference type="InterPro" id="IPR058240">
    <property type="entry name" value="rSAM_sf"/>
</dbReference>
<dbReference type="InterPro" id="IPR034505">
    <property type="entry name" value="Coproporphyrinogen-III_oxidase"/>
</dbReference>
<evidence type="ECO:0000313" key="12">
    <source>
        <dbReference type="EMBL" id="EAJ1076260.1"/>
    </source>
</evidence>
<dbReference type="PROSITE" id="PS51918">
    <property type="entry name" value="RADICAL_SAM"/>
    <property type="match status" value="1"/>
</dbReference>
<dbReference type="SUPFAM" id="SSF102114">
    <property type="entry name" value="Radical SAM enzymes"/>
    <property type="match status" value="1"/>
</dbReference>
<keyword evidence="10" id="KW-0004">4Fe-4S</keyword>
<evidence type="ECO:0000256" key="4">
    <source>
        <dbReference type="ARBA" id="ARBA00022617"/>
    </source>
</evidence>
<dbReference type="GO" id="GO:0046872">
    <property type="term" value="F:metal ion binding"/>
    <property type="evidence" value="ECO:0007669"/>
    <property type="project" value="UniProtKB-UniRule"/>
</dbReference>
<dbReference type="InterPro" id="IPR006638">
    <property type="entry name" value="Elp3/MiaA/NifB-like_rSAM"/>
</dbReference>
<dbReference type="EMBL" id="AACQHW010000008">
    <property type="protein sequence ID" value="EAL6851330.1"/>
    <property type="molecule type" value="Genomic_DNA"/>
</dbReference>
<dbReference type="InterPro" id="IPR013785">
    <property type="entry name" value="Aldolase_TIM"/>
</dbReference>
<dbReference type="GO" id="GO:0004109">
    <property type="term" value="F:coproporphyrinogen oxidase activity"/>
    <property type="evidence" value="ECO:0007669"/>
    <property type="project" value="InterPro"/>
</dbReference>
<keyword evidence="7 10" id="KW-0408">Iron</keyword>